<evidence type="ECO:0000313" key="2">
    <source>
        <dbReference type="EMBL" id="KAK7041669.1"/>
    </source>
</evidence>
<evidence type="ECO:0000313" key="3">
    <source>
        <dbReference type="Proteomes" id="UP001381693"/>
    </source>
</evidence>
<name>A0AAN8WCE2_HALRR</name>
<keyword evidence="3" id="KW-1185">Reference proteome</keyword>
<organism evidence="2 3">
    <name type="scientific">Halocaridina rubra</name>
    <name type="common">Hawaiian red shrimp</name>
    <dbReference type="NCBI Taxonomy" id="373956"/>
    <lineage>
        <taxon>Eukaryota</taxon>
        <taxon>Metazoa</taxon>
        <taxon>Ecdysozoa</taxon>
        <taxon>Arthropoda</taxon>
        <taxon>Crustacea</taxon>
        <taxon>Multicrustacea</taxon>
        <taxon>Malacostraca</taxon>
        <taxon>Eumalacostraca</taxon>
        <taxon>Eucarida</taxon>
        <taxon>Decapoda</taxon>
        <taxon>Pleocyemata</taxon>
        <taxon>Caridea</taxon>
        <taxon>Atyoidea</taxon>
        <taxon>Atyidae</taxon>
        <taxon>Halocaridina</taxon>
    </lineage>
</organism>
<comment type="caution">
    <text evidence="2">The sequence shown here is derived from an EMBL/GenBank/DDBJ whole genome shotgun (WGS) entry which is preliminary data.</text>
</comment>
<dbReference type="EMBL" id="JAXCGZ010021880">
    <property type="protein sequence ID" value="KAK7041669.1"/>
    <property type="molecule type" value="Genomic_DNA"/>
</dbReference>
<feature type="region of interest" description="Disordered" evidence="1">
    <location>
        <begin position="185"/>
        <end position="206"/>
    </location>
</feature>
<dbReference type="Proteomes" id="UP001381693">
    <property type="component" value="Unassembled WGS sequence"/>
</dbReference>
<reference evidence="2 3" key="1">
    <citation type="submission" date="2023-11" db="EMBL/GenBank/DDBJ databases">
        <title>Halocaridina rubra genome assembly.</title>
        <authorList>
            <person name="Smith C."/>
        </authorList>
    </citation>
    <scope>NUCLEOTIDE SEQUENCE [LARGE SCALE GENOMIC DNA]</scope>
    <source>
        <strain evidence="2">EP-1</strain>
        <tissue evidence="2">Whole</tissue>
    </source>
</reference>
<dbReference type="AlphaFoldDB" id="A0AAN8WCE2"/>
<evidence type="ECO:0000256" key="1">
    <source>
        <dbReference type="SAM" id="MobiDB-lite"/>
    </source>
</evidence>
<accession>A0AAN8WCE2</accession>
<proteinExistence type="predicted"/>
<protein>
    <submittedName>
        <fullName evidence="2">Uncharacterized protein</fullName>
    </submittedName>
</protein>
<gene>
    <name evidence="2" type="ORF">SK128_005801</name>
</gene>
<feature type="region of interest" description="Disordered" evidence="1">
    <location>
        <begin position="222"/>
        <end position="250"/>
    </location>
</feature>
<sequence length="389" mass="44314">MYGSDHHSEEYLDYFGVTIKRTQYTDCKSLLKRLQSSFKTEIDNTPKPVVCKAKSEIKELSGSVAQLPEDKINNSHDTKYCTTVYSNDERLLSENGDSYSQGPKCFGTVALPVYDIMMKDLLSYVPASVHNVFNADNKNKTQLSENANSFSQGPDYFRAIEFPEYDIKLKEDVLPSVPTSPIDICTVNNNSEKQSSDDKASQNQSPESVCLTECEFKSKEILPPLLGHSNDSEPSTVDNNDKRQLSGDEDEETTWNFLYESFIKENEVLTDEDYSLVAKEENDACKTGVVDTVDKGKTTITKSVSDSCQIEEPTVLSKSYMLPYKSNNEEENKDNEDPKWKNYEKLRTDKERYHYARSRWRSMVIPNPNVDISSFMFKWKKAPDAKCGK</sequence>